<accession>A0A841MZV4</accession>
<organism evidence="2 3">
    <name type="scientific">Chryseobacterium shigense</name>
    <dbReference type="NCBI Taxonomy" id="297244"/>
    <lineage>
        <taxon>Bacteria</taxon>
        <taxon>Pseudomonadati</taxon>
        <taxon>Bacteroidota</taxon>
        <taxon>Flavobacteriia</taxon>
        <taxon>Flavobacteriales</taxon>
        <taxon>Weeksellaceae</taxon>
        <taxon>Chryseobacterium group</taxon>
        <taxon>Chryseobacterium</taxon>
    </lineage>
</organism>
<gene>
    <name evidence="2" type="ORF">HNP36_001137</name>
</gene>
<feature type="compositionally biased region" description="Basic residues" evidence="1">
    <location>
        <begin position="12"/>
        <end position="21"/>
    </location>
</feature>
<name>A0A841MZV4_9FLAO</name>
<evidence type="ECO:0000256" key="1">
    <source>
        <dbReference type="SAM" id="MobiDB-lite"/>
    </source>
</evidence>
<dbReference type="AlphaFoldDB" id="A0A841MZV4"/>
<feature type="region of interest" description="Disordered" evidence="1">
    <location>
        <begin position="1"/>
        <end position="21"/>
    </location>
</feature>
<comment type="caution">
    <text evidence="2">The sequence shown here is derived from an EMBL/GenBank/DDBJ whole genome shotgun (WGS) entry which is preliminary data.</text>
</comment>
<evidence type="ECO:0000313" key="3">
    <source>
        <dbReference type="Proteomes" id="UP000589738"/>
    </source>
</evidence>
<evidence type="ECO:0000313" key="2">
    <source>
        <dbReference type="EMBL" id="MBB6370084.1"/>
    </source>
</evidence>
<dbReference type="RefSeq" id="WP_184159539.1">
    <property type="nucleotide sequence ID" value="NZ_JACHLC010000001.1"/>
</dbReference>
<proteinExistence type="predicted"/>
<sequence length="389" mass="46111">MKNYATQDYIGKNKRSRRKRTTTITPTIGRVFTMASKTKDSERNTERQTKILTHCNASNGFLKWRFLPKQEEIPTIQDCKEMEKTERDFYKSLSNFAKHYNVELISTQEFEFPYNISLAMWDLENKMKQTKEDWNSFKLIRNDKNIHFAKEEKYGTGTSLYYIPIVPLFQMLNDKKHRNNAQLLLSVCSYLYLIADIPYYRQQDSYLYWIYEMQEDWIEQGDEAEEDLQEFRREFKISKIIGDKVEKKLGNPKNLEVFEQRLGDFKIRNTFDHDCYELASVAFTLYSEYPKTTVFRNKPTPELDPYNDDYGNKAIGMDMYISFVADTKGCLYSNIEESINAEFNEYGSIEEPTVYTLINGTAISKANFDFENRLFTLMENLYKVLTLTH</sequence>
<dbReference type="Proteomes" id="UP000589738">
    <property type="component" value="Unassembled WGS sequence"/>
</dbReference>
<reference evidence="2 3" key="1">
    <citation type="submission" date="2020-08" db="EMBL/GenBank/DDBJ databases">
        <title>Functional genomics of gut bacteria from endangered species of beetles.</title>
        <authorList>
            <person name="Carlos-Shanley C."/>
        </authorList>
    </citation>
    <scope>NUCLEOTIDE SEQUENCE [LARGE SCALE GENOMIC DNA]</scope>
    <source>
        <strain evidence="2 3">S00136</strain>
    </source>
</reference>
<protein>
    <submittedName>
        <fullName evidence="2">Uncharacterized protein</fullName>
    </submittedName>
</protein>
<dbReference type="EMBL" id="JACHLC010000001">
    <property type="protein sequence ID" value="MBB6370084.1"/>
    <property type="molecule type" value="Genomic_DNA"/>
</dbReference>
<keyword evidence="3" id="KW-1185">Reference proteome</keyword>